<name>A0A0B5ILK2_9ACTN</name>
<proteinExistence type="predicted"/>
<organism evidence="1 2">
    <name type="scientific">Streptomyces vietnamensis</name>
    <dbReference type="NCBI Taxonomy" id="362257"/>
    <lineage>
        <taxon>Bacteria</taxon>
        <taxon>Bacillati</taxon>
        <taxon>Actinomycetota</taxon>
        <taxon>Actinomycetes</taxon>
        <taxon>Kitasatosporales</taxon>
        <taxon>Streptomycetaceae</taxon>
        <taxon>Streptomyces</taxon>
    </lineage>
</organism>
<keyword evidence="1" id="KW-0614">Plasmid</keyword>
<dbReference type="Proteomes" id="UP000031774">
    <property type="component" value="Plasmid pSVL1"/>
</dbReference>
<accession>A0A0B5ILK2</accession>
<sequence>MAAKAASGELDSVTKLPGYLRTASRNLAKDALRALQRDPVRYDSEFVAAIPPPRVSPDDADLLERLVVPLIDAMPRTQRRKIVQLQSQGLEDTDIASVLGIDRIRLHKDRSSAVVELRSKLGKHIRDGHRKQTRRVEKDG</sequence>
<geneLocation type="plasmid" evidence="1 2">
    <name>pSVL1</name>
</geneLocation>
<dbReference type="KEGG" id="svt:SVTN_39575"/>
<keyword evidence="2" id="KW-1185">Reference proteome</keyword>
<gene>
    <name evidence="1" type="ORF">SVTN_39575</name>
</gene>
<protein>
    <recommendedName>
        <fullName evidence="3">RNA polymerase sigma factor 70 region 4 type 2 domain-containing protein</fullName>
    </recommendedName>
</protein>
<evidence type="ECO:0000313" key="1">
    <source>
        <dbReference type="EMBL" id="AJF70498.1"/>
    </source>
</evidence>
<evidence type="ECO:0008006" key="3">
    <source>
        <dbReference type="Google" id="ProtNLM"/>
    </source>
</evidence>
<dbReference type="HOGENOM" id="CLU_126036_0_0_11"/>
<evidence type="ECO:0000313" key="2">
    <source>
        <dbReference type="Proteomes" id="UP000031774"/>
    </source>
</evidence>
<reference evidence="1 2" key="1">
    <citation type="submission" date="2014-12" db="EMBL/GenBank/DDBJ databases">
        <title>Complete genome sequence of Streptomyces vietnamensis strain GIMV4.0001, a genetic manipulable producer of the benzoisochromanequinone antibiotic granaticin.</title>
        <authorList>
            <person name="Deng M.R."/>
            <person name="Guo J."/>
            <person name="Ma L.Y."/>
            <person name="Feng G.D."/>
            <person name="Mo C.Y."/>
            <person name="Zhu H.H."/>
        </authorList>
    </citation>
    <scope>NUCLEOTIDE SEQUENCE [LARGE SCALE GENOMIC DNA]</scope>
    <source>
        <strain evidence="2">GIMV4.0001</strain>
        <plasmid evidence="1 2">pSVL1</plasmid>
    </source>
</reference>
<dbReference type="EMBL" id="CP010408">
    <property type="protein sequence ID" value="AJF70498.1"/>
    <property type="molecule type" value="Genomic_DNA"/>
</dbReference>
<dbReference type="AlphaFoldDB" id="A0A0B5ILK2"/>